<gene>
    <name evidence="1" type="ORF">IB292_22100</name>
</gene>
<organism evidence="1 2">
    <name type="scientific">Vibrio parahaemolyticus</name>
    <dbReference type="NCBI Taxonomy" id="670"/>
    <lineage>
        <taxon>Bacteria</taxon>
        <taxon>Pseudomonadati</taxon>
        <taxon>Pseudomonadota</taxon>
        <taxon>Gammaproteobacteria</taxon>
        <taxon>Vibrionales</taxon>
        <taxon>Vibrionaceae</taxon>
        <taxon>Vibrio</taxon>
    </lineage>
</organism>
<sequence>MKNRQTFRQDVHLAMLVQDLAKLTIPDKGHQHYWQRVKNAALQKQNHKPTEIKYAAHWINTQHRHNE</sequence>
<protein>
    <submittedName>
        <fullName evidence="1">Uncharacterized protein</fullName>
    </submittedName>
</protein>
<proteinExistence type="predicted"/>
<evidence type="ECO:0000313" key="2">
    <source>
        <dbReference type="Proteomes" id="UP000726777"/>
    </source>
</evidence>
<accession>A0A9Q3YLL0</accession>
<dbReference type="RefSeq" id="WP_208894630.1">
    <property type="nucleotide sequence ID" value="NZ_CP066164.1"/>
</dbReference>
<name>A0A9Q3YLL0_VIBPH</name>
<dbReference type="EMBL" id="JACVHL010000029">
    <property type="protein sequence ID" value="MCC3807717.1"/>
    <property type="molecule type" value="Genomic_DNA"/>
</dbReference>
<evidence type="ECO:0000313" key="1">
    <source>
        <dbReference type="EMBL" id="MCC3807717.1"/>
    </source>
</evidence>
<reference evidence="1" key="1">
    <citation type="submission" date="2020-09" db="EMBL/GenBank/DDBJ databases">
        <title>Genome sequence of Vibrio parahaemolyticus isolates.</title>
        <authorList>
            <person name="Hammerl J.A."/>
            <person name="Strauch E."/>
        </authorList>
    </citation>
    <scope>NUCLEOTIDE SEQUENCE</scope>
    <source>
        <strain evidence="1">17-VB00146</strain>
    </source>
</reference>
<dbReference type="AlphaFoldDB" id="A0A9Q3YLL0"/>
<comment type="caution">
    <text evidence="1">The sequence shown here is derived from an EMBL/GenBank/DDBJ whole genome shotgun (WGS) entry which is preliminary data.</text>
</comment>
<dbReference type="Proteomes" id="UP000726777">
    <property type="component" value="Unassembled WGS sequence"/>
</dbReference>